<feature type="non-terminal residue" evidence="1">
    <location>
        <position position="151"/>
    </location>
</feature>
<dbReference type="EMBL" id="DRTV01000206">
    <property type="protein sequence ID" value="HHF58363.1"/>
    <property type="molecule type" value="Genomic_DNA"/>
</dbReference>
<comment type="caution">
    <text evidence="1">The sequence shown here is derived from an EMBL/GenBank/DDBJ whole genome shotgun (WGS) entry which is preliminary data.</text>
</comment>
<gene>
    <name evidence="1" type="ORF">ENL41_02945</name>
</gene>
<dbReference type="Proteomes" id="UP000886014">
    <property type="component" value="Unassembled WGS sequence"/>
</dbReference>
<sequence length="151" mass="16376">MIEKEKIKRIIATDCGSTTTKAILIEEKDSSYRLITRGEAPTTVEAPFEDVTKGVLNAFREVEELTGITFLDGEKLIKPRKNEKEGVDIYVSTSSAGGGLQMLVAGVVKTMTAESAARAALGAGAIVMEVIASNDGRMPHERVELIRRLRP</sequence>
<dbReference type="AlphaFoldDB" id="A0A7C5I4T5"/>
<name>A0A7C5I4T5_UNCW3</name>
<proteinExistence type="predicted"/>
<accession>A0A7C5I4T5</accession>
<evidence type="ECO:0000313" key="1">
    <source>
        <dbReference type="EMBL" id="HHF58363.1"/>
    </source>
</evidence>
<dbReference type="InterPro" id="IPR006230">
    <property type="entry name" value="MutL"/>
</dbReference>
<organism evidence="1">
    <name type="scientific">candidate division WOR-3 bacterium</name>
    <dbReference type="NCBI Taxonomy" id="2052148"/>
    <lineage>
        <taxon>Bacteria</taxon>
        <taxon>Bacteria division WOR-3</taxon>
    </lineage>
</organism>
<reference evidence="1" key="1">
    <citation type="journal article" date="2020" name="mSystems">
        <title>Genome- and Community-Level Interaction Insights into Carbon Utilization and Element Cycling Functions of Hydrothermarchaeota in Hydrothermal Sediment.</title>
        <authorList>
            <person name="Zhou Z."/>
            <person name="Liu Y."/>
            <person name="Xu W."/>
            <person name="Pan J."/>
            <person name="Luo Z.H."/>
            <person name="Li M."/>
        </authorList>
    </citation>
    <scope>NUCLEOTIDE SEQUENCE [LARGE SCALE GENOMIC DNA]</scope>
    <source>
        <strain evidence="1">HyVt-94</strain>
    </source>
</reference>
<protein>
    <submittedName>
        <fullName evidence="1">Methylaspartate mutase</fullName>
    </submittedName>
</protein>
<dbReference type="Pfam" id="PF13941">
    <property type="entry name" value="MutL"/>
    <property type="match status" value="1"/>
</dbReference>